<reference evidence="2 3" key="1">
    <citation type="journal article" date="2007" name="Nature">
        <title>Evolution of genes and genomes on the Drosophila phylogeny.</title>
        <authorList>
            <consortium name="Drosophila 12 Genomes Consortium"/>
            <person name="Clark A.G."/>
            <person name="Eisen M.B."/>
            <person name="Smith D.R."/>
            <person name="Bergman C.M."/>
            <person name="Oliver B."/>
            <person name="Markow T.A."/>
            <person name="Kaufman T.C."/>
            <person name="Kellis M."/>
            <person name="Gelbart W."/>
            <person name="Iyer V.N."/>
            <person name="Pollard D.A."/>
            <person name="Sackton T.B."/>
            <person name="Larracuente A.M."/>
            <person name="Singh N.D."/>
            <person name="Abad J.P."/>
            <person name="Abt D.N."/>
            <person name="Adryan B."/>
            <person name="Aguade M."/>
            <person name="Akashi H."/>
            <person name="Anderson W.W."/>
            <person name="Aquadro C.F."/>
            <person name="Ardell D.H."/>
            <person name="Arguello R."/>
            <person name="Artieri C.G."/>
            <person name="Barbash D.A."/>
            <person name="Barker D."/>
            <person name="Barsanti P."/>
            <person name="Batterham P."/>
            <person name="Batzoglou S."/>
            <person name="Begun D."/>
            <person name="Bhutkar A."/>
            <person name="Blanco E."/>
            <person name="Bosak S.A."/>
            <person name="Bradley R.K."/>
            <person name="Brand A.D."/>
            <person name="Brent M.R."/>
            <person name="Brooks A.N."/>
            <person name="Brown R.H."/>
            <person name="Butlin R.K."/>
            <person name="Caggese C."/>
            <person name="Calvi B.R."/>
            <person name="Bernardo de Carvalho A."/>
            <person name="Caspi A."/>
            <person name="Castrezana S."/>
            <person name="Celniker S.E."/>
            <person name="Chang J.L."/>
            <person name="Chapple C."/>
            <person name="Chatterji S."/>
            <person name="Chinwalla A."/>
            <person name="Civetta A."/>
            <person name="Clifton S.W."/>
            <person name="Comeron J.M."/>
            <person name="Costello J.C."/>
            <person name="Coyne J.A."/>
            <person name="Daub J."/>
            <person name="David R.G."/>
            <person name="Delcher A.L."/>
            <person name="Delehaunty K."/>
            <person name="Do C.B."/>
            <person name="Ebling H."/>
            <person name="Edwards K."/>
            <person name="Eickbush T."/>
            <person name="Evans J.D."/>
            <person name="Filipski A."/>
            <person name="Findeiss S."/>
            <person name="Freyhult E."/>
            <person name="Fulton L."/>
            <person name="Fulton R."/>
            <person name="Garcia A.C."/>
            <person name="Gardiner A."/>
            <person name="Garfield D.A."/>
            <person name="Garvin B.E."/>
            <person name="Gibson G."/>
            <person name="Gilbert D."/>
            <person name="Gnerre S."/>
            <person name="Godfrey J."/>
            <person name="Good R."/>
            <person name="Gotea V."/>
            <person name="Gravely B."/>
            <person name="Greenberg A.J."/>
            <person name="Griffiths-Jones S."/>
            <person name="Gross S."/>
            <person name="Guigo R."/>
            <person name="Gustafson E.A."/>
            <person name="Haerty W."/>
            <person name="Hahn M.W."/>
            <person name="Halligan D.L."/>
            <person name="Halpern A.L."/>
            <person name="Halter G.M."/>
            <person name="Han M.V."/>
            <person name="Heger A."/>
            <person name="Hillier L."/>
            <person name="Hinrichs A.S."/>
            <person name="Holmes I."/>
            <person name="Hoskins R.A."/>
            <person name="Hubisz M.J."/>
            <person name="Hultmark D."/>
            <person name="Huntley M.A."/>
            <person name="Jaffe D.B."/>
            <person name="Jagadeeshan S."/>
            <person name="Jeck W.R."/>
            <person name="Johnson J."/>
            <person name="Jones C.D."/>
            <person name="Jordan W.C."/>
            <person name="Karpen G.H."/>
            <person name="Kataoka E."/>
            <person name="Keightley P.D."/>
            <person name="Kheradpour P."/>
            <person name="Kirkness E.F."/>
            <person name="Koerich L.B."/>
            <person name="Kristiansen K."/>
            <person name="Kudrna D."/>
            <person name="Kulathinal R.J."/>
            <person name="Kumar S."/>
            <person name="Kwok R."/>
            <person name="Lander E."/>
            <person name="Langley C.H."/>
            <person name="Lapoint R."/>
            <person name="Lazzaro B.P."/>
            <person name="Lee S.J."/>
            <person name="Levesque L."/>
            <person name="Li R."/>
            <person name="Lin C.F."/>
            <person name="Lin M.F."/>
            <person name="Lindblad-Toh K."/>
            <person name="Llopart A."/>
            <person name="Long M."/>
            <person name="Low L."/>
            <person name="Lozovsky E."/>
            <person name="Lu J."/>
            <person name="Luo M."/>
            <person name="Machado C.A."/>
            <person name="Makalowski W."/>
            <person name="Marzo M."/>
            <person name="Matsuda M."/>
            <person name="Matzkin L."/>
            <person name="McAllister B."/>
            <person name="McBride C.S."/>
            <person name="McKernan B."/>
            <person name="McKernan K."/>
            <person name="Mendez-Lago M."/>
            <person name="Minx P."/>
            <person name="Mollenhauer M.U."/>
            <person name="Montooth K."/>
            <person name="Mount S.M."/>
            <person name="Mu X."/>
            <person name="Myers E."/>
            <person name="Negre B."/>
            <person name="Newfeld S."/>
            <person name="Nielsen R."/>
            <person name="Noor M.A."/>
            <person name="O'Grady P."/>
            <person name="Pachter L."/>
            <person name="Papaceit M."/>
            <person name="Parisi M.J."/>
            <person name="Parisi M."/>
            <person name="Parts L."/>
            <person name="Pedersen J.S."/>
            <person name="Pesole G."/>
            <person name="Phillippy A.M."/>
            <person name="Ponting C.P."/>
            <person name="Pop M."/>
            <person name="Porcelli D."/>
            <person name="Powell J.R."/>
            <person name="Prohaska S."/>
            <person name="Pruitt K."/>
            <person name="Puig M."/>
            <person name="Quesneville H."/>
            <person name="Ram K.R."/>
            <person name="Rand D."/>
            <person name="Rasmussen M.D."/>
            <person name="Reed L.K."/>
            <person name="Reenan R."/>
            <person name="Reily A."/>
            <person name="Remington K.A."/>
            <person name="Rieger T.T."/>
            <person name="Ritchie M.G."/>
            <person name="Robin C."/>
            <person name="Rogers Y.H."/>
            <person name="Rohde C."/>
            <person name="Rozas J."/>
            <person name="Rubenfield M.J."/>
            <person name="Ruiz A."/>
            <person name="Russo S."/>
            <person name="Salzberg S.L."/>
            <person name="Sanchez-Gracia A."/>
            <person name="Saranga D.J."/>
            <person name="Sato H."/>
            <person name="Schaeffer S.W."/>
            <person name="Schatz M.C."/>
            <person name="Schlenke T."/>
            <person name="Schwartz R."/>
            <person name="Segarra C."/>
            <person name="Singh R.S."/>
            <person name="Sirot L."/>
            <person name="Sirota M."/>
            <person name="Sisneros N.B."/>
            <person name="Smith C.D."/>
            <person name="Smith T.F."/>
            <person name="Spieth J."/>
            <person name="Stage D.E."/>
            <person name="Stark A."/>
            <person name="Stephan W."/>
            <person name="Strausberg R.L."/>
            <person name="Strempel S."/>
            <person name="Sturgill D."/>
            <person name="Sutton G."/>
            <person name="Sutton G.G."/>
            <person name="Tao W."/>
            <person name="Teichmann S."/>
            <person name="Tobari Y.N."/>
            <person name="Tomimura Y."/>
            <person name="Tsolas J.M."/>
            <person name="Valente V.L."/>
            <person name="Venter E."/>
            <person name="Venter J.C."/>
            <person name="Vicario S."/>
            <person name="Vieira F.G."/>
            <person name="Vilella A.J."/>
            <person name="Villasante A."/>
            <person name="Walenz B."/>
            <person name="Wang J."/>
            <person name="Wasserman M."/>
            <person name="Watts T."/>
            <person name="Wilson D."/>
            <person name="Wilson R.K."/>
            <person name="Wing R.A."/>
            <person name="Wolfner M.F."/>
            <person name="Wong A."/>
            <person name="Wong G.K."/>
            <person name="Wu C.I."/>
            <person name="Wu G."/>
            <person name="Yamamoto D."/>
            <person name="Yang H.P."/>
            <person name="Yang S.P."/>
            <person name="Yorke J.A."/>
            <person name="Yoshida K."/>
            <person name="Zdobnov E."/>
            <person name="Zhang P."/>
            <person name="Zhang Y."/>
            <person name="Zimin A.V."/>
            <person name="Baldwin J."/>
            <person name="Abdouelleil A."/>
            <person name="Abdulkadir J."/>
            <person name="Abebe A."/>
            <person name="Abera B."/>
            <person name="Abreu J."/>
            <person name="Acer S.C."/>
            <person name="Aftuck L."/>
            <person name="Alexander A."/>
            <person name="An P."/>
            <person name="Anderson E."/>
            <person name="Anderson S."/>
            <person name="Arachi H."/>
            <person name="Azer M."/>
            <person name="Bachantsang P."/>
            <person name="Barry A."/>
            <person name="Bayul T."/>
            <person name="Berlin A."/>
            <person name="Bessette D."/>
            <person name="Bloom T."/>
            <person name="Blye J."/>
            <person name="Boguslavskiy L."/>
            <person name="Bonnet C."/>
            <person name="Boukhgalter B."/>
            <person name="Bourzgui I."/>
            <person name="Brown A."/>
            <person name="Cahill P."/>
            <person name="Channer S."/>
            <person name="Cheshatsang Y."/>
            <person name="Chuda L."/>
            <person name="Citroen M."/>
            <person name="Collymore A."/>
            <person name="Cooke P."/>
            <person name="Costello M."/>
            <person name="D'Aco K."/>
            <person name="Daza R."/>
            <person name="De Haan G."/>
            <person name="DeGray S."/>
            <person name="DeMaso C."/>
            <person name="Dhargay N."/>
            <person name="Dooley K."/>
            <person name="Dooley E."/>
            <person name="Doricent M."/>
            <person name="Dorje P."/>
            <person name="Dorjee K."/>
            <person name="Dupes A."/>
            <person name="Elong R."/>
            <person name="Falk J."/>
            <person name="Farina A."/>
            <person name="Faro S."/>
            <person name="Ferguson D."/>
            <person name="Fisher S."/>
            <person name="Foley C.D."/>
            <person name="Franke A."/>
            <person name="Friedrich D."/>
            <person name="Gadbois L."/>
            <person name="Gearin G."/>
            <person name="Gearin C.R."/>
            <person name="Giannoukos G."/>
            <person name="Goode T."/>
            <person name="Graham J."/>
            <person name="Grandbois E."/>
            <person name="Grewal S."/>
            <person name="Gyaltsen K."/>
            <person name="Hafez N."/>
            <person name="Hagos B."/>
            <person name="Hall J."/>
            <person name="Henson C."/>
            <person name="Hollinger A."/>
            <person name="Honan T."/>
            <person name="Huard M.D."/>
            <person name="Hughes L."/>
            <person name="Hurhula B."/>
            <person name="Husby M.E."/>
            <person name="Kamat A."/>
            <person name="Kanga B."/>
            <person name="Kashin S."/>
            <person name="Khazanovich D."/>
            <person name="Kisner P."/>
            <person name="Lance K."/>
            <person name="Lara M."/>
            <person name="Lee W."/>
            <person name="Lennon N."/>
            <person name="Letendre F."/>
            <person name="LeVine R."/>
            <person name="Lipovsky A."/>
            <person name="Liu X."/>
            <person name="Liu J."/>
            <person name="Liu S."/>
            <person name="Lokyitsang T."/>
            <person name="Lokyitsang Y."/>
            <person name="Lubonja R."/>
            <person name="Lui A."/>
            <person name="MacDonald P."/>
            <person name="Magnisalis V."/>
            <person name="Maru K."/>
            <person name="Matthews C."/>
            <person name="McCusker W."/>
            <person name="McDonough S."/>
            <person name="Mehta T."/>
            <person name="Meldrim J."/>
            <person name="Meneus L."/>
            <person name="Mihai O."/>
            <person name="Mihalev A."/>
            <person name="Mihova T."/>
            <person name="Mittelman R."/>
            <person name="Mlenga V."/>
            <person name="Montmayeur A."/>
            <person name="Mulrain L."/>
            <person name="Navidi A."/>
            <person name="Naylor J."/>
            <person name="Negash T."/>
            <person name="Nguyen T."/>
            <person name="Nguyen N."/>
            <person name="Nicol R."/>
            <person name="Norbu C."/>
            <person name="Norbu N."/>
            <person name="Novod N."/>
            <person name="O'Neill B."/>
            <person name="Osman S."/>
            <person name="Markiewicz E."/>
            <person name="Oyono O.L."/>
            <person name="Patti C."/>
            <person name="Phunkhang P."/>
            <person name="Pierre F."/>
            <person name="Priest M."/>
            <person name="Raghuraman S."/>
            <person name="Rege F."/>
            <person name="Reyes R."/>
            <person name="Rise C."/>
            <person name="Rogov P."/>
            <person name="Ross K."/>
            <person name="Ryan E."/>
            <person name="Settipalli S."/>
            <person name="Shea T."/>
            <person name="Sherpa N."/>
            <person name="Shi L."/>
            <person name="Shih D."/>
            <person name="Sparrow T."/>
            <person name="Spaulding J."/>
            <person name="Stalker J."/>
            <person name="Stange-Thomann N."/>
            <person name="Stavropoulos S."/>
            <person name="Stone C."/>
            <person name="Strader C."/>
            <person name="Tesfaye S."/>
            <person name="Thomson T."/>
            <person name="Thoulutsang Y."/>
            <person name="Thoulutsang D."/>
            <person name="Topham K."/>
            <person name="Topping I."/>
            <person name="Tsamla T."/>
            <person name="Vassiliev H."/>
            <person name="Vo A."/>
            <person name="Wangchuk T."/>
            <person name="Wangdi T."/>
            <person name="Weiand M."/>
            <person name="Wilkinson J."/>
            <person name="Wilson A."/>
            <person name="Yadav S."/>
            <person name="Young G."/>
            <person name="Yu Q."/>
            <person name="Zembek L."/>
            <person name="Zhong D."/>
            <person name="Zimmer A."/>
            <person name="Zwirko Z."/>
            <person name="Jaffe D.B."/>
            <person name="Alvarez P."/>
            <person name="Brockman W."/>
            <person name="Butler J."/>
            <person name="Chin C."/>
            <person name="Gnerre S."/>
            <person name="Grabherr M."/>
            <person name="Kleber M."/>
            <person name="Mauceli E."/>
            <person name="MacCallum I."/>
        </authorList>
    </citation>
    <scope>NUCLEOTIDE SEQUENCE [LARGE SCALE GENOMIC DNA]</scope>
    <source>
        <strain evidence="3">white501</strain>
    </source>
</reference>
<evidence type="ECO:0000313" key="3">
    <source>
        <dbReference type="Proteomes" id="UP000000304"/>
    </source>
</evidence>
<name>B4NST2_DROSI</name>
<dbReference type="Proteomes" id="UP000000304">
    <property type="component" value="Unassembled WGS sequence"/>
</dbReference>
<dbReference type="AlphaFoldDB" id="B4NST2"/>
<gene>
    <name evidence="2" type="primary">Dsim\GD17679</name>
    <name evidence="2" type="ORF">Dsim_GD17679</name>
</gene>
<dbReference type="HOGENOM" id="CLU_2361978_0_0_1"/>
<protein>
    <submittedName>
        <fullName evidence="2">GD17679</fullName>
    </submittedName>
</protein>
<organism evidence="2 3">
    <name type="scientific">Drosophila simulans</name>
    <name type="common">Fruit fly</name>
    <dbReference type="NCBI Taxonomy" id="7240"/>
    <lineage>
        <taxon>Eukaryota</taxon>
        <taxon>Metazoa</taxon>
        <taxon>Ecdysozoa</taxon>
        <taxon>Arthropoda</taxon>
        <taxon>Hexapoda</taxon>
        <taxon>Insecta</taxon>
        <taxon>Pterygota</taxon>
        <taxon>Neoptera</taxon>
        <taxon>Endopterygota</taxon>
        <taxon>Diptera</taxon>
        <taxon>Brachycera</taxon>
        <taxon>Muscomorpha</taxon>
        <taxon>Ephydroidea</taxon>
        <taxon>Drosophilidae</taxon>
        <taxon>Drosophila</taxon>
        <taxon>Sophophora</taxon>
    </lineage>
</organism>
<evidence type="ECO:0000256" key="1">
    <source>
        <dbReference type="SAM" id="MobiDB-lite"/>
    </source>
</evidence>
<evidence type="ECO:0000313" key="2">
    <source>
        <dbReference type="EMBL" id="EDX15264.1"/>
    </source>
</evidence>
<accession>B4NST2</accession>
<proteinExistence type="predicted"/>
<keyword evidence="3" id="KW-1185">Reference proteome</keyword>
<feature type="region of interest" description="Disordered" evidence="1">
    <location>
        <begin position="51"/>
        <end position="71"/>
    </location>
</feature>
<dbReference type="PhylomeDB" id="B4NST2"/>
<sequence length="96" mass="10528">MEQLRFRFGRPEQLIRRQLNNVREVQLISKQNLAKIIPFATRVNKLAAVSEGGAAPEKANPHGGASGKSSYKQARGLGQECCSAQLQEYADVVCTV</sequence>
<dbReference type="EMBL" id="CH982442">
    <property type="protein sequence ID" value="EDX15264.1"/>
    <property type="molecule type" value="Genomic_DNA"/>
</dbReference>
<dbReference type="OrthoDB" id="7848428at2759"/>